<keyword evidence="3 7" id="KW-0812">Transmembrane</keyword>
<dbReference type="RefSeq" id="WP_138401511.1">
    <property type="nucleotide sequence ID" value="NZ_JBAFVI010000007.1"/>
</dbReference>
<evidence type="ECO:0000256" key="3">
    <source>
        <dbReference type="ARBA" id="ARBA00022692"/>
    </source>
</evidence>
<accession>A0A6C1KRB5</accession>
<sequence>MIAGYLSGTSLLHRLPAGVKLIALAVLSVFILPIGDPLVLAFVLAAVLLVYASFGRRGVLRILEWRSLLPLLAIIFALQVWAASLSVAVASVLRIAVMVLIADLVTLSTRLQDMMDAIAVPLKPLARFGVDPERLSLAVALVLRFVPVLLESWRGREEAWRARSPRRPGLVLIGAFFSGALSTADQVAEALDARGFGMPDQPEPPAPPTSSRPNP</sequence>
<dbReference type="GO" id="GO:0005886">
    <property type="term" value="C:plasma membrane"/>
    <property type="evidence" value="ECO:0007669"/>
    <property type="project" value="UniProtKB-ARBA"/>
</dbReference>
<dbReference type="InterPro" id="IPR003339">
    <property type="entry name" value="ABC/ECF_trnsptr_transmembrane"/>
</dbReference>
<dbReference type="OrthoDB" id="5868344at2"/>
<dbReference type="EMBL" id="VAUP01000041">
    <property type="protein sequence ID" value="TLX41003.1"/>
    <property type="molecule type" value="Genomic_DNA"/>
</dbReference>
<feature type="transmembrane region" description="Helical" evidence="7">
    <location>
        <begin position="38"/>
        <end position="56"/>
    </location>
</feature>
<organism evidence="8 9">
    <name type="scientific">Xanthobacter autotrophicus</name>
    <dbReference type="NCBI Taxonomy" id="280"/>
    <lineage>
        <taxon>Bacteria</taxon>
        <taxon>Pseudomonadati</taxon>
        <taxon>Pseudomonadota</taxon>
        <taxon>Alphaproteobacteria</taxon>
        <taxon>Hyphomicrobiales</taxon>
        <taxon>Xanthobacteraceae</taxon>
        <taxon>Xanthobacter</taxon>
    </lineage>
</organism>
<dbReference type="CDD" id="cd16914">
    <property type="entry name" value="EcfT"/>
    <property type="match status" value="1"/>
</dbReference>
<comment type="caution">
    <text evidence="8">The sequence shown here is derived from an EMBL/GenBank/DDBJ whole genome shotgun (WGS) entry which is preliminary data.</text>
</comment>
<dbReference type="Proteomes" id="UP000305131">
    <property type="component" value="Unassembled WGS sequence"/>
</dbReference>
<protein>
    <submittedName>
        <fullName evidence="8">Energy-coupling factor transporter transmembrane protein EcfT</fullName>
    </submittedName>
</protein>
<keyword evidence="5 7" id="KW-0472">Membrane</keyword>
<evidence type="ECO:0000313" key="8">
    <source>
        <dbReference type="EMBL" id="TLX41003.1"/>
    </source>
</evidence>
<evidence type="ECO:0000256" key="4">
    <source>
        <dbReference type="ARBA" id="ARBA00022989"/>
    </source>
</evidence>
<dbReference type="PANTHER" id="PTHR33514:SF13">
    <property type="entry name" value="PROTEIN ABCI12, CHLOROPLASTIC"/>
    <property type="match status" value="1"/>
</dbReference>
<comment type="subcellular location">
    <subcellularLocation>
        <location evidence="1">Membrane</location>
        <topology evidence="1">Multi-pass membrane protein</topology>
    </subcellularLocation>
</comment>
<dbReference type="AlphaFoldDB" id="A0A6C1KRB5"/>
<evidence type="ECO:0000313" key="9">
    <source>
        <dbReference type="Proteomes" id="UP000305131"/>
    </source>
</evidence>
<evidence type="ECO:0000256" key="2">
    <source>
        <dbReference type="ARBA" id="ARBA00008564"/>
    </source>
</evidence>
<name>A0A6C1KRB5_XANAU</name>
<feature type="region of interest" description="Disordered" evidence="6">
    <location>
        <begin position="195"/>
        <end position="215"/>
    </location>
</feature>
<comment type="similarity">
    <text evidence="2">Belongs to the CbiQ family.</text>
</comment>
<reference evidence="8 9" key="1">
    <citation type="submission" date="2019-05" db="EMBL/GenBank/DDBJ databases">
        <authorList>
            <person name="Zhou X."/>
        </authorList>
    </citation>
    <scope>NUCLEOTIDE SEQUENCE [LARGE SCALE GENOMIC DNA]</scope>
    <source>
        <strain evidence="8 9">DSM 432</strain>
    </source>
</reference>
<proteinExistence type="inferred from homology"/>
<feature type="transmembrane region" description="Helical" evidence="7">
    <location>
        <begin position="68"/>
        <end position="101"/>
    </location>
</feature>
<dbReference type="Pfam" id="PF02361">
    <property type="entry name" value="CbiQ"/>
    <property type="match status" value="1"/>
</dbReference>
<feature type="transmembrane region" description="Helical" evidence="7">
    <location>
        <begin position="12"/>
        <end position="32"/>
    </location>
</feature>
<evidence type="ECO:0000256" key="1">
    <source>
        <dbReference type="ARBA" id="ARBA00004141"/>
    </source>
</evidence>
<feature type="compositionally biased region" description="Pro residues" evidence="6">
    <location>
        <begin position="201"/>
        <end position="215"/>
    </location>
</feature>
<keyword evidence="4 7" id="KW-1133">Transmembrane helix</keyword>
<evidence type="ECO:0000256" key="6">
    <source>
        <dbReference type="SAM" id="MobiDB-lite"/>
    </source>
</evidence>
<gene>
    <name evidence="8" type="ORF">FBQ73_21440</name>
</gene>
<dbReference type="GeneID" id="95776022"/>
<evidence type="ECO:0000256" key="7">
    <source>
        <dbReference type="SAM" id="Phobius"/>
    </source>
</evidence>
<evidence type="ECO:0000256" key="5">
    <source>
        <dbReference type="ARBA" id="ARBA00023136"/>
    </source>
</evidence>
<dbReference type="PANTHER" id="PTHR33514">
    <property type="entry name" value="PROTEIN ABCI12, CHLOROPLASTIC"/>
    <property type="match status" value="1"/>
</dbReference>